<accession>E9DR81</accession>
<feature type="region of interest" description="Disordered" evidence="1">
    <location>
        <begin position="163"/>
        <end position="516"/>
    </location>
</feature>
<dbReference type="Pfam" id="PF12396">
    <property type="entry name" value="DUF3659"/>
    <property type="match status" value="6"/>
</dbReference>
<feature type="region of interest" description="Disordered" evidence="1">
    <location>
        <begin position="857"/>
        <end position="880"/>
    </location>
</feature>
<proteinExistence type="predicted"/>
<evidence type="ECO:0000313" key="3">
    <source>
        <dbReference type="EMBL" id="EFY93759.1"/>
    </source>
</evidence>
<feature type="domain" description="DUF6987" evidence="2">
    <location>
        <begin position="873"/>
        <end position="1071"/>
    </location>
</feature>
<dbReference type="OrthoDB" id="3937590at2759"/>
<dbReference type="AlphaFoldDB" id="E9DR81"/>
<feature type="compositionally biased region" description="Basic and acidic residues" evidence="1">
    <location>
        <begin position="487"/>
        <end position="506"/>
    </location>
</feature>
<evidence type="ECO:0000313" key="4">
    <source>
        <dbReference type="Proteomes" id="UP000002499"/>
    </source>
</evidence>
<name>E9DR81_METAQ</name>
<sequence>MPVTKPLSSLNPVGSGTEGDKQQKEVLITLDLTAFGAADTGTPESVPRTVAGMVNEKGEIIDKTGKVIGTVLDVKDHEKLVGDAVTEKGDVISDQGESQANVHIDDNYTPTQVPAQAPEKKEGGGWNVLGKAKSAMQYGDSIRNAVSYGQNLQGAYNKFTQGQKAEADKTGEHVKGVEGAKESAGGEDQIPAPVQMEDKDKPTQEDVGAAAGTEGLKSQEQKEGEAETSAAGDKGAAEPALGETGKEAGEQGGSLAVQSPRPISEQDTGGIPESSKETVEEAAPEGQKAPEEVEGVAGGDKLDQDKAAELKRGEGQLGGDDNLDQEKLEETKPGEDTLGEAKDEVASKGEQGEQGRLGGDALSEEKLGEETKPGEDTLGEGKDEVTGKAEEGQLGKDKLGEDKLEEETKPGEETIAEDKGQLSEDKLGEDTVGEAQDEAAGKVEEGQLGEDKLGEDKLDETEPSKEALDEGKVEEGQLGENELAETETSKETLGEGKDEVTDKVEEGAEEAGETAEKPLDFTVLKGTKVNKVGNLVNDKGDIIGRLVDGDPKQLIGRAADEEGQIWNDSGKVIGKAEPIADADRDEAAKEFAPFENFPDAVVEGDGRVMSEGRQVGEVIEGDPKRMKGSRVDEDGDILDRRGNVIGRAKPWDEPEEVPPEVIDMSSLAGKRVNKAGNVVDAHGQIFGRVVEGNVKALVGRMCDKEGNIMSESGDKIGRAELVPESEREGSREGPFAELSGCTVARDGTVVTPSGEVVGRLTSGDGKVLYGRPVDEDGDVVDKNGNVLGKAERWEEPEKKKDPLAGRRVNREGNVVDEDGNIIGKLTSGDLNICSGKEIDDDGDVVNSKGMTIGHVSLLEDIPPEPEESAEDREKREQAEKDRKLAGLIAASIEQSLEKIRPILRMITDKVDRAERTPKEELDEEQLVREVRPLIEEGSKILTETNGAIRGLDPDGRIQRQAKHKASTKEATPEEHHLAEFLKELTGDVTQTIDNAKRKIEGMPHAKKELNPLWGLLSEPLFQIIAAVGLLLNGVLSLVGRLLGGLGLGGLVDNLLGTLGLNRVLEGLGLGSVTSALTGKKDKK</sequence>
<feature type="compositionally biased region" description="Basic and acidic residues" evidence="1">
    <location>
        <begin position="300"/>
        <end position="314"/>
    </location>
</feature>
<feature type="region of interest" description="Disordered" evidence="1">
    <location>
        <begin position="1"/>
        <end position="23"/>
    </location>
</feature>
<keyword evidence="4" id="KW-1185">Reference proteome</keyword>
<dbReference type="OMA" id="ETHGFIQ"/>
<organism evidence="4">
    <name type="scientific">Metarhizium acridum (strain CQMa 102)</name>
    <dbReference type="NCBI Taxonomy" id="655827"/>
    <lineage>
        <taxon>Eukaryota</taxon>
        <taxon>Fungi</taxon>
        <taxon>Dikarya</taxon>
        <taxon>Ascomycota</taxon>
        <taxon>Pezizomycotina</taxon>
        <taxon>Sordariomycetes</taxon>
        <taxon>Hypocreomycetidae</taxon>
        <taxon>Hypocreales</taxon>
        <taxon>Clavicipitaceae</taxon>
        <taxon>Metarhizium</taxon>
    </lineage>
</organism>
<dbReference type="eggNOG" id="ENOG502S06V">
    <property type="taxonomic scope" value="Eukaryota"/>
</dbReference>
<dbReference type="Proteomes" id="UP000002499">
    <property type="component" value="Unassembled WGS sequence"/>
</dbReference>
<feature type="compositionally biased region" description="Polar residues" evidence="1">
    <location>
        <begin position="1"/>
        <end position="14"/>
    </location>
</feature>
<dbReference type="STRING" id="655827.E9DR81"/>
<feature type="compositionally biased region" description="Basic and acidic residues" evidence="1">
    <location>
        <begin position="324"/>
        <end position="353"/>
    </location>
</feature>
<feature type="compositionally biased region" description="Acidic residues" evidence="1">
    <location>
        <begin position="861"/>
        <end position="870"/>
    </location>
</feature>
<evidence type="ECO:0000259" key="2">
    <source>
        <dbReference type="Pfam" id="PF22485"/>
    </source>
</evidence>
<dbReference type="EMBL" id="GL698470">
    <property type="protein sequence ID" value="EFY93759.1"/>
    <property type="molecule type" value="Genomic_DNA"/>
</dbReference>
<feature type="compositionally biased region" description="Basic and acidic residues" evidence="1">
    <location>
        <begin position="363"/>
        <end position="429"/>
    </location>
</feature>
<evidence type="ECO:0000256" key="1">
    <source>
        <dbReference type="SAM" id="MobiDB-lite"/>
    </source>
</evidence>
<reference evidence="3 4" key="1">
    <citation type="journal article" date="2011" name="PLoS Genet.">
        <title>Genome sequencing and comparative transcriptomics of the model entomopathogenic fungi Metarhizium anisopliae and M. acridum.</title>
        <authorList>
            <person name="Gao Q."/>
            <person name="Jin K."/>
            <person name="Ying S.H."/>
            <person name="Zhang Y."/>
            <person name="Xiao G."/>
            <person name="Shang Y."/>
            <person name="Duan Z."/>
            <person name="Hu X."/>
            <person name="Xie X.Q."/>
            <person name="Zhou G."/>
            <person name="Peng G."/>
            <person name="Luo Z."/>
            <person name="Huang W."/>
            <person name="Wang B."/>
            <person name="Fang W."/>
            <person name="Wang S."/>
            <person name="Zhong Y."/>
            <person name="Ma L.J."/>
            <person name="St Leger R.J."/>
            <person name="Zhao G.P."/>
            <person name="Pei Y."/>
            <person name="Feng M.G."/>
            <person name="Xia Y."/>
            <person name="Wang C."/>
        </authorList>
    </citation>
    <scope>NUCLEOTIDE SEQUENCE [LARGE SCALE GENOMIC DNA]</scope>
    <source>
        <strain evidence="3 4">CQMa 102</strain>
    </source>
</reference>
<dbReference type="InParanoid" id="E9DR81"/>
<dbReference type="InterPro" id="IPR022124">
    <property type="entry name" value="DUF3659"/>
</dbReference>
<dbReference type="PANTHER" id="PTHR39461:SF1">
    <property type="entry name" value="LEA DOMAIN PROTEIN (AFU_ORTHOLOGUE AFUA_8G04920)"/>
    <property type="match status" value="1"/>
</dbReference>
<feature type="compositionally biased region" description="Basic and acidic residues" evidence="1">
    <location>
        <begin position="439"/>
        <end position="475"/>
    </location>
</feature>
<dbReference type="HOGENOM" id="CLU_002822_2_0_1"/>
<dbReference type="PANTHER" id="PTHR39461">
    <property type="entry name" value="LEA DOMAIN PROTEIN (AFU_ORTHOLOGUE AFUA_8G04920)"/>
    <property type="match status" value="1"/>
</dbReference>
<protein>
    <submittedName>
        <fullName evidence="3">LEA domain containing protein</fullName>
    </submittedName>
</protein>
<feature type="compositionally biased region" description="Basic and acidic residues" evidence="1">
    <location>
        <begin position="871"/>
        <end position="880"/>
    </location>
</feature>
<dbReference type="Pfam" id="PF22485">
    <property type="entry name" value="DUF6987"/>
    <property type="match status" value="1"/>
</dbReference>
<dbReference type="InterPro" id="IPR054256">
    <property type="entry name" value="DUF6987"/>
</dbReference>
<feature type="compositionally biased region" description="Basic and acidic residues" evidence="1">
    <location>
        <begin position="165"/>
        <end position="181"/>
    </location>
</feature>
<gene>
    <name evidence="3" type="ORF">MAC_00250</name>
</gene>